<dbReference type="eggNOG" id="ENOG5030QK8">
    <property type="taxonomic scope" value="Bacteria"/>
</dbReference>
<accession>B5D0N7</accession>
<name>B5D0N7_PHOPM</name>
<reference evidence="1 2" key="1">
    <citation type="submission" date="2008-08" db="EMBL/GenBank/DDBJ databases">
        <title>Draft genome sequence of Bacteroides plebeius (DSM 17135).</title>
        <authorList>
            <person name="Sudarsanam P."/>
            <person name="Ley R."/>
            <person name="Guruge J."/>
            <person name="Turnbaugh P.J."/>
            <person name="Mahowald M."/>
            <person name="Liep D."/>
            <person name="Gordon J."/>
        </authorList>
    </citation>
    <scope>NUCLEOTIDE SEQUENCE [LARGE SCALE GENOMIC DNA]</scope>
    <source>
        <strain evidence="2">DSM 17135 / JCM 12973 / M2</strain>
    </source>
</reference>
<evidence type="ECO:0000313" key="1">
    <source>
        <dbReference type="EMBL" id="EDY95080.1"/>
    </source>
</evidence>
<gene>
    <name evidence="1" type="ORF">BACPLE_02563</name>
</gene>
<comment type="caution">
    <text evidence="1">The sequence shown here is derived from an EMBL/GenBank/DDBJ whole genome shotgun (WGS) entry which is preliminary data.</text>
</comment>
<evidence type="ECO:0000313" key="2">
    <source>
        <dbReference type="Proteomes" id="UP000003452"/>
    </source>
</evidence>
<proteinExistence type="predicted"/>
<protein>
    <submittedName>
        <fullName evidence="1">Uncharacterized protein</fullName>
    </submittedName>
</protein>
<organism evidence="1 2">
    <name type="scientific">Phocaeicola plebeius (strain DSM 17135 / JCM 12973 / CCUG 54634 / M2)</name>
    <name type="common">Bacteroides plebeius</name>
    <dbReference type="NCBI Taxonomy" id="484018"/>
    <lineage>
        <taxon>Bacteria</taxon>
        <taxon>Pseudomonadati</taxon>
        <taxon>Bacteroidota</taxon>
        <taxon>Bacteroidia</taxon>
        <taxon>Bacteroidales</taxon>
        <taxon>Bacteroidaceae</taxon>
        <taxon>Phocaeicola</taxon>
    </lineage>
</organism>
<sequence>MKVVAAIIIVITRNTEEADVAGDVKQSPFQIIKSEVMSGFDTTSFFMRKETTSPSSPA</sequence>
<dbReference type="EMBL" id="ABQC02000021">
    <property type="protein sequence ID" value="EDY95080.1"/>
    <property type="molecule type" value="Genomic_DNA"/>
</dbReference>
<reference evidence="1 2" key="2">
    <citation type="submission" date="2008-08" db="EMBL/GenBank/DDBJ databases">
        <authorList>
            <person name="Fulton L."/>
            <person name="Clifton S."/>
            <person name="Fulton B."/>
            <person name="Xu J."/>
            <person name="Minx P."/>
            <person name="Pepin K.H."/>
            <person name="Johnson M."/>
            <person name="Thiruvilangam P."/>
            <person name="Bhonagiri V."/>
            <person name="Nash W.E."/>
            <person name="Mardis E.R."/>
            <person name="Wilson R.K."/>
        </authorList>
    </citation>
    <scope>NUCLEOTIDE SEQUENCE [LARGE SCALE GENOMIC DNA]</scope>
    <source>
        <strain evidence="2">DSM 17135 / JCM 12973 / M2</strain>
    </source>
</reference>
<dbReference type="Proteomes" id="UP000003452">
    <property type="component" value="Unassembled WGS sequence"/>
</dbReference>
<dbReference type="HOGENOM" id="CLU_2969879_0_0_10"/>
<dbReference type="AlphaFoldDB" id="B5D0N7"/>